<dbReference type="AlphaFoldDB" id="A0AB38CVG7"/>
<accession>A0AB38CVG7</accession>
<evidence type="ECO:0000313" key="1">
    <source>
        <dbReference type="EMBL" id="SIA52066.1"/>
    </source>
</evidence>
<sequence length="60" mass="6402">MSGPIKSRLVELTSAVAATLLAAGVDPNVVGFLAYDSVTGVLEGSERELLAWEDYDYDPE</sequence>
<dbReference type="EMBL" id="FSHM01000002">
    <property type="protein sequence ID" value="SIA52066.1"/>
    <property type="molecule type" value="Genomic_DNA"/>
</dbReference>
<name>A0AB38CVG7_9MYCO</name>
<dbReference type="Proteomes" id="UP000185210">
    <property type="component" value="Unassembled WGS sequence"/>
</dbReference>
<organism evidence="1 2">
    <name type="scientific">Mycobacteroides abscessus subsp. abscessus</name>
    <dbReference type="NCBI Taxonomy" id="1185650"/>
    <lineage>
        <taxon>Bacteria</taxon>
        <taxon>Bacillati</taxon>
        <taxon>Actinomycetota</taxon>
        <taxon>Actinomycetes</taxon>
        <taxon>Mycobacteriales</taxon>
        <taxon>Mycobacteriaceae</taxon>
        <taxon>Mycobacteroides</taxon>
        <taxon>Mycobacteroides abscessus</taxon>
    </lineage>
</organism>
<evidence type="ECO:0000313" key="2">
    <source>
        <dbReference type="Proteomes" id="UP000185210"/>
    </source>
</evidence>
<proteinExistence type="predicted"/>
<protein>
    <submittedName>
        <fullName evidence="1">Uncharacterized protein</fullName>
    </submittedName>
</protein>
<dbReference type="RefSeq" id="WP_074292801.1">
    <property type="nucleotide sequence ID" value="NZ_FSHJ01000001.1"/>
</dbReference>
<reference evidence="1 2" key="1">
    <citation type="submission" date="2016-11" db="EMBL/GenBank/DDBJ databases">
        <authorList>
            <consortium name="Pathogen Informatics"/>
        </authorList>
    </citation>
    <scope>NUCLEOTIDE SEQUENCE [LARGE SCALE GENOMIC DNA]</scope>
    <source>
        <strain evidence="1 2">104</strain>
    </source>
</reference>
<gene>
    <name evidence="1" type="ORF">SAMEA2070301_01299</name>
</gene>
<comment type="caution">
    <text evidence="1">The sequence shown here is derived from an EMBL/GenBank/DDBJ whole genome shotgun (WGS) entry which is preliminary data.</text>
</comment>